<evidence type="ECO:0000256" key="8">
    <source>
        <dbReference type="ARBA" id="ARBA00023315"/>
    </source>
</evidence>
<dbReference type="GO" id="GO:0005886">
    <property type="term" value="C:plasma membrane"/>
    <property type="evidence" value="ECO:0007669"/>
    <property type="project" value="UniProtKB-SubCell"/>
</dbReference>
<dbReference type="Proteomes" id="UP001163821">
    <property type="component" value="Unassembled WGS sequence"/>
</dbReference>
<comment type="subcellular location">
    <subcellularLocation>
        <location evidence="1 9">Cell membrane</location>
        <topology evidence="1 9">Multi-pass membrane protein</topology>
    </subcellularLocation>
</comment>
<evidence type="ECO:0000256" key="2">
    <source>
        <dbReference type="ARBA" id="ARBA00010065"/>
    </source>
</evidence>
<keyword evidence="6 9" id="KW-1133">Transmembrane helix</keyword>
<feature type="transmembrane region" description="Helical" evidence="9">
    <location>
        <begin position="185"/>
        <end position="205"/>
    </location>
</feature>
<dbReference type="NCBIfam" id="TIGR00546">
    <property type="entry name" value="lnt"/>
    <property type="match status" value="1"/>
</dbReference>
<dbReference type="SUPFAM" id="SSF56317">
    <property type="entry name" value="Carbon-nitrogen hydrolase"/>
    <property type="match status" value="1"/>
</dbReference>
<feature type="transmembrane region" description="Helical" evidence="9">
    <location>
        <begin position="56"/>
        <end position="76"/>
    </location>
</feature>
<evidence type="ECO:0000256" key="4">
    <source>
        <dbReference type="ARBA" id="ARBA00022679"/>
    </source>
</evidence>
<evidence type="ECO:0000256" key="6">
    <source>
        <dbReference type="ARBA" id="ARBA00022989"/>
    </source>
</evidence>
<dbReference type="InterPro" id="IPR045378">
    <property type="entry name" value="LNT_N"/>
</dbReference>
<keyword evidence="5 9" id="KW-0812">Transmembrane</keyword>
<evidence type="ECO:0000256" key="7">
    <source>
        <dbReference type="ARBA" id="ARBA00023136"/>
    </source>
</evidence>
<feature type="transmembrane region" description="Helical" evidence="9">
    <location>
        <begin position="6"/>
        <end position="35"/>
    </location>
</feature>
<keyword evidence="12" id="KW-1185">Reference proteome</keyword>
<dbReference type="InterPro" id="IPR004563">
    <property type="entry name" value="Apolipo_AcylTrfase"/>
</dbReference>
<evidence type="ECO:0000259" key="10">
    <source>
        <dbReference type="PROSITE" id="PS50263"/>
    </source>
</evidence>
<keyword evidence="3 9" id="KW-1003">Cell membrane</keyword>
<comment type="function">
    <text evidence="9">Catalyzes the phospholipid dependent N-acylation of the N-terminal cysteine of apolipoprotein, the last step in lipoprotein maturation.</text>
</comment>
<feature type="transmembrane region" description="Helical" evidence="9">
    <location>
        <begin position="508"/>
        <end position="528"/>
    </location>
</feature>
<evidence type="ECO:0000256" key="3">
    <source>
        <dbReference type="ARBA" id="ARBA00022475"/>
    </source>
</evidence>
<keyword evidence="7 9" id="KW-0472">Membrane</keyword>
<comment type="similarity">
    <text evidence="2 9">Belongs to the CN hydrolase family. Apolipoprotein N-acyltransferase subfamily.</text>
</comment>
<evidence type="ECO:0000313" key="11">
    <source>
        <dbReference type="EMBL" id="MCW0481390.1"/>
    </source>
</evidence>
<accession>A0AA41Y8Y4</accession>
<gene>
    <name evidence="9 11" type="primary">lnt</name>
    <name evidence="11" type="ORF">N2K84_01535</name>
</gene>
<feature type="transmembrane region" description="Helical" evidence="9">
    <location>
        <begin position="113"/>
        <end position="131"/>
    </location>
</feature>
<sequence length="535" mass="61522">MKNSQLILLAAFSAILLALPWLGFMPGWILFVAFLPLMIVEDHIFQQRKTESSIAFFGYAYLSFWLWNALSTWWIVHSTLAGGVLIVFLNATFMAGVWWLFHLMKRRFHIRTANLSLVTFWISFEYLHFNWEIAWPWLSLGNGFANQVKLIQWYEYTGVFGGTLWILIMNLLFFQVYKYISVKGFKWVIPQLTWLTIAMALPIIYSMRQYHDYRETGRGCEIVILQPNIDPYLEKFSGMSQEKQLSLLVNLADSLTTASTEYVVGPETALHLLDENDKILHHPYINPLRQRTQHSPHLNYIMGATTRKIFDPVDKIPPTARKFENDSVQYYDLYNAALLINQGDSIQTYHKSILVSGVEKMPFAKYLTFLENYIIDLGGTTGSLGTQPEPTNFKSAEGDQVAPIICFESVFGAYVTEFTKKGAGLIVIITNDGWWKNTPGHRQHLSFARLRAIETRRGIARSANTGISAFINQRGEIIQQTSWWERTALRGTLNLNNQLTFYVRFGDYIARISSFLSVLLLLLLLANLRMGKLKK</sequence>
<dbReference type="PANTHER" id="PTHR38686:SF1">
    <property type="entry name" value="APOLIPOPROTEIN N-ACYLTRANSFERASE"/>
    <property type="match status" value="1"/>
</dbReference>
<dbReference type="RefSeq" id="WP_282589997.1">
    <property type="nucleotide sequence ID" value="NZ_JAPAAF010000001.1"/>
</dbReference>
<dbReference type="PROSITE" id="PS50263">
    <property type="entry name" value="CN_HYDROLASE"/>
    <property type="match status" value="1"/>
</dbReference>
<dbReference type="Gene3D" id="3.60.110.10">
    <property type="entry name" value="Carbon-nitrogen hydrolase"/>
    <property type="match status" value="1"/>
</dbReference>
<organism evidence="11 12">
    <name type="scientific">Gaoshiqia sediminis</name>
    <dbReference type="NCBI Taxonomy" id="2986998"/>
    <lineage>
        <taxon>Bacteria</taxon>
        <taxon>Pseudomonadati</taxon>
        <taxon>Bacteroidota</taxon>
        <taxon>Bacteroidia</taxon>
        <taxon>Marinilabiliales</taxon>
        <taxon>Prolixibacteraceae</taxon>
        <taxon>Gaoshiqia</taxon>
    </lineage>
</organism>
<comment type="caution">
    <text evidence="11">The sequence shown here is derived from an EMBL/GenBank/DDBJ whole genome shotgun (WGS) entry which is preliminary data.</text>
</comment>
<name>A0AA41Y8Y4_9BACT</name>
<dbReference type="InterPro" id="IPR036526">
    <property type="entry name" value="C-N_Hydrolase_sf"/>
</dbReference>
<dbReference type="HAMAP" id="MF_01148">
    <property type="entry name" value="Lnt"/>
    <property type="match status" value="1"/>
</dbReference>
<dbReference type="AlphaFoldDB" id="A0AA41Y8Y4"/>
<evidence type="ECO:0000313" key="12">
    <source>
        <dbReference type="Proteomes" id="UP001163821"/>
    </source>
</evidence>
<keyword evidence="8 9" id="KW-0012">Acyltransferase</keyword>
<dbReference type="PANTHER" id="PTHR38686">
    <property type="entry name" value="APOLIPOPROTEIN N-ACYLTRANSFERASE"/>
    <property type="match status" value="1"/>
</dbReference>
<dbReference type="Pfam" id="PF20154">
    <property type="entry name" value="LNT_N"/>
    <property type="match status" value="1"/>
</dbReference>
<feature type="transmembrane region" description="Helical" evidence="9">
    <location>
        <begin position="82"/>
        <end position="101"/>
    </location>
</feature>
<comment type="catalytic activity">
    <reaction evidence="9">
        <text>N-terminal S-1,2-diacyl-sn-glyceryl-L-cysteinyl-[lipoprotein] + a glycerophospholipid = N-acyl-S-1,2-diacyl-sn-glyceryl-L-cysteinyl-[lipoprotein] + a 2-acyl-sn-glycero-3-phospholipid + H(+)</text>
        <dbReference type="Rhea" id="RHEA:48228"/>
        <dbReference type="Rhea" id="RHEA-COMP:14681"/>
        <dbReference type="Rhea" id="RHEA-COMP:14684"/>
        <dbReference type="ChEBI" id="CHEBI:15378"/>
        <dbReference type="ChEBI" id="CHEBI:136912"/>
        <dbReference type="ChEBI" id="CHEBI:140656"/>
        <dbReference type="ChEBI" id="CHEBI:140657"/>
        <dbReference type="ChEBI" id="CHEBI:140660"/>
        <dbReference type="EC" id="2.3.1.269"/>
    </reaction>
</comment>
<comment type="pathway">
    <text evidence="9">Protein modification; lipoprotein biosynthesis (N-acyl transfer).</text>
</comment>
<dbReference type="EC" id="2.3.1.269" evidence="9"/>
<reference evidence="11" key="1">
    <citation type="submission" date="2022-10" db="EMBL/GenBank/DDBJ databases">
        <title>Gaoshiqiia sediminis gen. nov., sp. nov., isolated from coastal sediment.</title>
        <authorList>
            <person name="Yu W.X."/>
            <person name="Mu D.S."/>
            <person name="Du J.Z."/>
            <person name="Liang Y.Q."/>
        </authorList>
    </citation>
    <scope>NUCLEOTIDE SEQUENCE</scope>
    <source>
        <strain evidence="11">A06</strain>
    </source>
</reference>
<evidence type="ECO:0000256" key="5">
    <source>
        <dbReference type="ARBA" id="ARBA00022692"/>
    </source>
</evidence>
<proteinExistence type="inferred from homology"/>
<dbReference type="GO" id="GO:0016410">
    <property type="term" value="F:N-acyltransferase activity"/>
    <property type="evidence" value="ECO:0007669"/>
    <property type="project" value="UniProtKB-UniRule"/>
</dbReference>
<dbReference type="EMBL" id="JAPAAF010000001">
    <property type="protein sequence ID" value="MCW0481390.1"/>
    <property type="molecule type" value="Genomic_DNA"/>
</dbReference>
<feature type="transmembrane region" description="Helical" evidence="9">
    <location>
        <begin position="151"/>
        <end position="173"/>
    </location>
</feature>
<dbReference type="CDD" id="cd07571">
    <property type="entry name" value="ALP_N-acyl_transferase"/>
    <property type="match status" value="1"/>
</dbReference>
<evidence type="ECO:0000256" key="9">
    <source>
        <dbReference type="HAMAP-Rule" id="MF_01148"/>
    </source>
</evidence>
<dbReference type="Pfam" id="PF00795">
    <property type="entry name" value="CN_hydrolase"/>
    <property type="match status" value="1"/>
</dbReference>
<keyword evidence="4 9" id="KW-0808">Transferase</keyword>
<feature type="domain" description="CN hydrolase" evidence="10">
    <location>
        <begin position="225"/>
        <end position="495"/>
    </location>
</feature>
<dbReference type="InterPro" id="IPR003010">
    <property type="entry name" value="C-N_Hydrolase"/>
</dbReference>
<dbReference type="GO" id="GO:0042158">
    <property type="term" value="P:lipoprotein biosynthetic process"/>
    <property type="evidence" value="ECO:0007669"/>
    <property type="project" value="UniProtKB-UniRule"/>
</dbReference>
<evidence type="ECO:0000256" key="1">
    <source>
        <dbReference type="ARBA" id="ARBA00004651"/>
    </source>
</evidence>
<protein>
    <recommendedName>
        <fullName evidence="9">Apolipoprotein N-acyltransferase</fullName>
        <shortName evidence="9">ALP N-acyltransferase</shortName>
        <ecNumber evidence="9">2.3.1.269</ecNumber>
    </recommendedName>
</protein>